<sequence>MEPVKVFYNKKEYLETHTGNKVCRKSLIRGSHNIHLNGKCIISPGVVIRGDLAPVKIGKYTIFKEDVVLRPSYKRAKGKLKYITMQIGEHVLIEEGSIVCASKIGNNVHVGKNCIISHRCVLRDNCKIEDGAILSPDTEVPSFTIYGGKPATYLADMPDSTVFMHTELTQGYYNRFLPLA</sequence>
<comment type="caution">
    <text evidence="6">The sequence shown here is derived from an EMBL/GenBank/DDBJ whole genome shotgun (WGS) entry which is preliminary data.</text>
</comment>
<dbReference type="Pfam" id="PF21711">
    <property type="entry name" value="DCTN5"/>
    <property type="match status" value="1"/>
</dbReference>
<comment type="subcellular location">
    <subcellularLocation>
        <location evidence="1">Cytoplasm</location>
        <location evidence="1">Cytoskeleton</location>
    </subcellularLocation>
</comment>
<evidence type="ECO:0000256" key="3">
    <source>
        <dbReference type="ARBA" id="ARBA00023212"/>
    </source>
</evidence>
<evidence type="ECO:0000256" key="5">
    <source>
        <dbReference type="ARBA" id="ARBA00034865"/>
    </source>
</evidence>
<dbReference type="InterPro" id="IPR047125">
    <property type="entry name" value="DCTN5"/>
</dbReference>
<protein>
    <recommendedName>
        <fullName evidence="5">Dynactin subunit 5</fullName>
    </recommendedName>
</protein>
<proteinExistence type="inferred from homology"/>
<name>A0AAU9JD68_9CILI</name>
<evidence type="ECO:0000313" key="7">
    <source>
        <dbReference type="Proteomes" id="UP001162131"/>
    </source>
</evidence>
<accession>A0AAU9JD68</accession>
<dbReference type="CDD" id="cd03359">
    <property type="entry name" value="LbH_Dynactin_5"/>
    <property type="match status" value="1"/>
</dbReference>
<dbReference type="PANTHER" id="PTHR46126">
    <property type="entry name" value="DYNACTIN SUBUNIT 5"/>
    <property type="match status" value="1"/>
</dbReference>
<dbReference type="Gene3D" id="2.160.10.10">
    <property type="entry name" value="Hexapeptide repeat proteins"/>
    <property type="match status" value="1"/>
</dbReference>
<keyword evidence="2" id="KW-0963">Cytoplasm</keyword>
<evidence type="ECO:0000256" key="2">
    <source>
        <dbReference type="ARBA" id="ARBA00022490"/>
    </source>
</evidence>
<gene>
    <name evidence="6" type="ORF">BSTOLATCC_MIC30358</name>
</gene>
<dbReference type="Proteomes" id="UP001162131">
    <property type="component" value="Unassembled WGS sequence"/>
</dbReference>
<comment type="similarity">
    <text evidence="4">Belongs to the dynactin subunits 5/6 family. Dynactin subunit 5 subfamily.</text>
</comment>
<dbReference type="SUPFAM" id="SSF51161">
    <property type="entry name" value="Trimeric LpxA-like enzymes"/>
    <property type="match status" value="1"/>
</dbReference>
<keyword evidence="3" id="KW-0206">Cytoskeleton</keyword>
<evidence type="ECO:0000256" key="1">
    <source>
        <dbReference type="ARBA" id="ARBA00004245"/>
    </source>
</evidence>
<dbReference type="EMBL" id="CAJZBQ010000030">
    <property type="protein sequence ID" value="CAG9321974.1"/>
    <property type="molecule type" value="Genomic_DNA"/>
</dbReference>
<keyword evidence="7" id="KW-1185">Reference proteome</keyword>
<evidence type="ECO:0000313" key="6">
    <source>
        <dbReference type="EMBL" id="CAG9321974.1"/>
    </source>
</evidence>
<evidence type="ECO:0000256" key="4">
    <source>
        <dbReference type="ARBA" id="ARBA00034706"/>
    </source>
</evidence>
<dbReference type="GO" id="GO:0005869">
    <property type="term" value="C:dynactin complex"/>
    <property type="evidence" value="ECO:0007669"/>
    <property type="project" value="TreeGrafter"/>
</dbReference>
<dbReference type="AlphaFoldDB" id="A0AAU9JD68"/>
<organism evidence="6 7">
    <name type="scientific">Blepharisma stoltei</name>
    <dbReference type="NCBI Taxonomy" id="1481888"/>
    <lineage>
        <taxon>Eukaryota</taxon>
        <taxon>Sar</taxon>
        <taxon>Alveolata</taxon>
        <taxon>Ciliophora</taxon>
        <taxon>Postciliodesmatophora</taxon>
        <taxon>Heterotrichea</taxon>
        <taxon>Heterotrichida</taxon>
        <taxon>Blepharismidae</taxon>
        <taxon>Blepharisma</taxon>
    </lineage>
</organism>
<dbReference type="InterPro" id="IPR011004">
    <property type="entry name" value="Trimer_LpxA-like_sf"/>
</dbReference>
<reference evidence="6" key="1">
    <citation type="submission" date="2021-09" db="EMBL/GenBank/DDBJ databases">
        <authorList>
            <consortium name="AG Swart"/>
            <person name="Singh M."/>
            <person name="Singh A."/>
            <person name="Seah K."/>
            <person name="Emmerich C."/>
        </authorList>
    </citation>
    <scope>NUCLEOTIDE SEQUENCE</scope>
    <source>
        <strain evidence="6">ATCC30299</strain>
    </source>
</reference>
<dbReference type="PANTHER" id="PTHR46126:SF1">
    <property type="entry name" value="DYNACTIN SUBUNIT 5"/>
    <property type="match status" value="1"/>
</dbReference>